<gene>
    <name evidence="7" type="ORF">CGZ90_16920</name>
</gene>
<dbReference type="GO" id="GO:0006352">
    <property type="term" value="P:DNA-templated transcription initiation"/>
    <property type="evidence" value="ECO:0007669"/>
    <property type="project" value="InterPro"/>
</dbReference>
<evidence type="ECO:0000259" key="6">
    <source>
        <dbReference type="Pfam" id="PF08281"/>
    </source>
</evidence>
<dbReference type="SUPFAM" id="SSF88946">
    <property type="entry name" value="Sigma2 domain of RNA polymerase sigma factors"/>
    <property type="match status" value="1"/>
</dbReference>
<evidence type="ECO:0000259" key="5">
    <source>
        <dbReference type="Pfam" id="PF04542"/>
    </source>
</evidence>
<dbReference type="Pfam" id="PF08281">
    <property type="entry name" value="Sigma70_r4_2"/>
    <property type="match status" value="1"/>
</dbReference>
<proteinExistence type="inferred from homology"/>
<name>A0A235F5Z7_9BACL</name>
<comment type="caution">
    <text evidence="7">The sequence shown here is derived from an EMBL/GenBank/DDBJ whole genome shotgun (WGS) entry which is preliminary data.</text>
</comment>
<dbReference type="InterPro" id="IPR013249">
    <property type="entry name" value="RNA_pol_sigma70_r4_t2"/>
</dbReference>
<keyword evidence="8" id="KW-1185">Reference proteome</keyword>
<evidence type="ECO:0000256" key="1">
    <source>
        <dbReference type="ARBA" id="ARBA00010641"/>
    </source>
</evidence>
<dbReference type="PANTHER" id="PTHR43133">
    <property type="entry name" value="RNA POLYMERASE ECF-TYPE SIGMA FACTO"/>
    <property type="match status" value="1"/>
</dbReference>
<dbReference type="CDD" id="cd06171">
    <property type="entry name" value="Sigma70_r4"/>
    <property type="match status" value="1"/>
</dbReference>
<sequence length="173" mass="20492">MLKLVKKAQKGDKKAYLTLFQQYEDDVYRMAYMYVKNQNDALDVVQDTAYKSYSQIKKLKSPEYFKTWLIKITINCSIDLLKKRQNVVHLKPEYIEFVQSDDQDISLQLTLQDLLEKLDESEKSVVILKYYHHYTFQEISDVLEVPIGTVKTTLYRSLDKLRKQLTAEDIYGQ</sequence>
<comment type="similarity">
    <text evidence="1">Belongs to the sigma-70 factor family. ECF subfamily.</text>
</comment>
<keyword evidence="3" id="KW-0731">Sigma factor</keyword>
<organism evidence="7 8">
    <name type="scientific">Fictibacillus aquaticus</name>
    <dbReference type="NCBI Taxonomy" id="2021314"/>
    <lineage>
        <taxon>Bacteria</taxon>
        <taxon>Bacillati</taxon>
        <taxon>Bacillota</taxon>
        <taxon>Bacilli</taxon>
        <taxon>Bacillales</taxon>
        <taxon>Fictibacillaceae</taxon>
        <taxon>Fictibacillus</taxon>
    </lineage>
</organism>
<dbReference type="GO" id="GO:0016987">
    <property type="term" value="F:sigma factor activity"/>
    <property type="evidence" value="ECO:0007669"/>
    <property type="project" value="UniProtKB-KW"/>
</dbReference>
<dbReference type="EMBL" id="NOII01000011">
    <property type="protein sequence ID" value="OYD56690.1"/>
    <property type="molecule type" value="Genomic_DNA"/>
</dbReference>
<reference evidence="7 8" key="1">
    <citation type="submission" date="2017-07" db="EMBL/GenBank/DDBJ databases">
        <title>Fictibacillus sp. nov. GDSW-R2A3 Genome sequencing and assembly.</title>
        <authorList>
            <person name="Mayilraj S."/>
        </authorList>
    </citation>
    <scope>NUCLEOTIDE SEQUENCE [LARGE SCALE GENOMIC DNA]</scope>
    <source>
        <strain evidence="7 8">GDSW-R2A3</strain>
    </source>
</reference>
<dbReference type="Proteomes" id="UP000215059">
    <property type="component" value="Unassembled WGS sequence"/>
</dbReference>
<dbReference type="NCBIfam" id="TIGR02937">
    <property type="entry name" value="sigma70-ECF"/>
    <property type="match status" value="1"/>
</dbReference>
<evidence type="ECO:0000313" key="7">
    <source>
        <dbReference type="EMBL" id="OYD56690.1"/>
    </source>
</evidence>
<evidence type="ECO:0000256" key="2">
    <source>
        <dbReference type="ARBA" id="ARBA00023015"/>
    </source>
</evidence>
<dbReference type="InterPro" id="IPR007627">
    <property type="entry name" value="RNA_pol_sigma70_r2"/>
</dbReference>
<dbReference type="PANTHER" id="PTHR43133:SF51">
    <property type="entry name" value="RNA POLYMERASE SIGMA FACTOR"/>
    <property type="match status" value="1"/>
</dbReference>
<accession>A0A235F5Z7</accession>
<dbReference type="InterPro" id="IPR039425">
    <property type="entry name" value="RNA_pol_sigma-70-like"/>
</dbReference>
<dbReference type="AlphaFoldDB" id="A0A235F5Z7"/>
<evidence type="ECO:0000256" key="3">
    <source>
        <dbReference type="ARBA" id="ARBA00023082"/>
    </source>
</evidence>
<keyword evidence="4" id="KW-0804">Transcription</keyword>
<feature type="domain" description="RNA polymerase sigma factor 70 region 4 type 2" evidence="6">
    <location>
        <begin position="110"/>
        <end position="161"/>
    </location>
</feature>
<evidence type="ECO:0000313" key="8">
    <source>
        <dbReference type="Proteomes" id="UP000215059"/>
    </source>
</evidence>
<feature type="domain" description="RNA polymerase sigma-70 region 2" evidence="5">
    <location>
        <begin position="19"/>
        <end position="85"/>
    </location>
</feature>
<dbReference type="InterPro" id="IPR013324">
    <property type="entry name" value="RNA_pol_sigma_r3/r4-like"/>
</dbReference>
<keyword evidence="2" id="KW-0805">Transcription regulation</keyword>
<dbReference type="SUPFAM" id="SSF88659">
    <property type="entry name" value="Sigma3 and sigma4 domains of RNA polymerase sigma factors"/>
    <property type="match status" value="1"/>
</dbReference>
<dbReference type="Pfam" id="PF04542">
    <property type="entry name" value="Sigma70_r2"/>
    <property type="match status" value="1"/>
</dbReference>
<dbReference type="GO" id="GO:0003677">
    <property type="term" value="F:DNA binding"/>
    <property type="evidence" value="ECO:0007669"/>
    <property type="project" value="InterPro"/>
</dbReference>
<dbReference type="Gene3D" id="1.10.10.10">
    <property type="entry name" value="Winged helix-like DNA-binding domain superfamily/Winged helix DNA-binding domain"/>
    <property type="match status" value="1"/>
</dbReference>
<dbReference type="Gene3D" id="1.10.1740.10">
    <property type="match status" value="1"/>
</dbReference>
<dbReference type="InterPro" id="IPR036388">
    <property type="entry name" value="WH-like_DNA-bd_sf"/>
</dbReference>
<dbReference type="InterPro" id="IPR013325">
    <property type="entry name" value="RNA_pol_sigma_r2"/>
</dbReference>
<protein>
    <submittedName>
        <fullName evidence="7">RNA polymerase</fullName>
    </submittedName>
</protein>
<dbReference type="OrthoDB" id="9782703at2"/>
<evidence type="ECO:0000256" key="4">
    <source>
        <dbReference type="ARBA" id="ARBA00023163"/>
    </source>
</evidence>
<dbReference type="InterPro" id="IPR014284">
    <property type="entry name" value="RNA_pol_sigma-70_dom"/>
</dbReference>